<keyword evidence="3 4" id="KW-0349">Heme</keyword>
<feature type="binding site" description="axial binding residue" evidence="3">
    <location>
        <position position="397"/>
    </location>
    <ligand>
        <name>heme</name>
        <dbReference type="ChEBI" id="CHEBI:30413"/>
    </ligand>
    <ligandPart>
        <name>Fe</name>
        <dbReference type="ChEBI" id="CHEBI:18248"/>
    </ligandPart>
</feature>
<evidence type="ECO:0000313" key="5">
    <source>
        <dbReference type="EMBL" id="MDQ0364886.1"/>
    </source>
</evidence>
<organism evidence="5 6">
    <name type="scientific">Catenuloplanes indicus</name>
    <dbReference type="NCBI Taxonomy" id="137267"/>
    <lineage>
        <taxon>Bacteria</taxon>
        <taxon>Bacillati</taxon>
        <taxon>Actinomycetota</taxon>
        <taxon>Actinomycetes</taxon>
        <taxon>Micromonosporales</taxon>
        <taxon>Micromonosporaceae</taxon>
        <taxon>Catenuloplanes</taxon>
    </lineage>
</organism>
<dbReference type="InterPro" id="IPR050121">
    <property type="entry name" value="Cytochrome_P450_monoxygenase"/>
</dbReference>
<evidence type="ECO:0000313" key="6">
    <source>
        <dbReference type="Proteomes" id="UP001240236"/>
    </source>
</evidence>
<dbReference type="AlphaFoldDB" id="A0AAE3VW88"/>
<gene>
    <name evidence="5" type="ORF">J2S42_001555</name>
</gene>
<evidence type="ECO:0000256" key="1">
    <source>
        <dbReference type="ARBA" id="ARBA00001971"/>
    </source>
</evidence>
<reference evidence="5 6" key="1">
    <citation type="submission" date="2023-07" db="EMBL/GenBank/DDBJ databases">
        <title>Sequencing the genomes of 1000 actinobacteria strains.</title>
        <authorList>
            <person name="Klenk H.-P."/>
        </authorList>
    </citation>
    <scope>NUCLEOTIDE SEQUENCE [LARGE SCALE GENOMIC DNA]</scope>
    <source>
        <strain evidence="5 6">DSM 44709</strain>
    </source>
</reference>
<dbReference type="Gene3D" id="1.10.630.10">
    <property type="entry name" value="Cytochrome P450"/>
    <property type="match status" value="1"/>
</dbReference>
<sequence>MGNLLDLVRTRTPHRLLEGWADDHGLTFRFRPGGQRDVVVTADPVLVDLALRRRPDDFGRDTGMSAVINEIVPHGVFTAEGDRWRRLRKVATQSLNAAYLRQYFTTITKVTERLLRRWEAAAAAGERVDVLDSMMRYTLDVTSGLAMGHDLNSLESTGEGLHRRLPMLFPAFARRINAPFPYWRRFKLPQDHRLDATVREIEALVKERFAHARARVAAGESPANFLEALVKPLENEPGITDEEVFGNVLTMLLAGEDTTSSTAAWALHFLAEHPDIAAKVRAEADEVLGDQRVPGDPATIGRLRYAEAVVHEVLRLQPVAPMAGLQNLRDMTVARSDGRELFLPANTPIVVLTSYGARRDTARFPDAGVFRPERWLDGRLPAEALPFAPFGSGPRFCPGRNLALIEAAMVTSVLGRRFDLAGDRTAGMVHERMSFAAYPVNLHLHVTARRDSRDSANPGSAVR</sequence>
<dbReference type="InterPro" id="IPR001128">
    <property type="entry name" value="Cyt_P450"/>
</dbReference>
<dbReference type="Proteomes" id="UP001240236">
    <property type="component" value="Unassembled WGS sequence"/>
</dbReference>
<dbReference type="Pfam" id="PF00067">
    <property type="entry name" value="p450"/>
    <property type="match status" value="1"/>
</dbReference>
<dbReference type="InterPro" id="IPR017972">
    <property type="entry name" value="Cyt_P450_CS"/>
</dbReference>
<dbReference type="PROSITE" id="PS00086">
    <property type="entry name" value="CYTOCHROME_P450"/>
    <property type="match status" value="1"/>
</dbReference>
<keyword evidence="4" id="KW-0503">Monooxygenase</keyword>
<dbReference type="PANTHER" id="PTHR24305">
    <property type="entry name" value="CYTOCHROME P450"/>
    <property type="match status" value="1"/>
</dbReference>
<dbReference type="InterPro" id="IPR002401">
    <property type="entry name" value="Cyt_P450_E_grp-I"/>
</dbReference>
<evidence type="ECO:0000256" key="3">
    <source>
        <dbReference type="PIRSR" id="PIRSR602401-1"/>
    </source>
</evidence>
<keyword evidence="4" id="KW-0560">Oxidoreductase</keyword>
<dbReference type="GO" id="GO:0005506">
    <property type="term" value="F:iron ion binding"/>
    <property type="evidence" value="ECO:0007669"/>
    <property type="project" value="InterPro"/>
</dbReference>
<proteinExistence type="inferred from homology"/>
<dbReference type="EMBL" id="JAUSUZ010000001">
    <property type="protein sequence ID" value="MDQ0364886.1"/>
    <property type="molecule type" value="Genomic_DNA"/>
</dbReference>
<dbReference type="SUPFAM" id="SSF48264">
    <property type="entry name" value="Cytochrome P450"/>
    <property type="match status" value="1"/>
</dbReference>
<dbReference type="GO" id="GO:0020037">
    <property type="term" value="F:heme binding"/>
    <property type="evidence" value="ECO:0007669"/>
    <property type="project" value="InterPro"/>
</dbReference>
<name>A0AAE3VW88_9ACTN</name>
<keyword evidence="3 4" id="KW-0479">Metal-binding</keyword>
<evidence type="ECO:0000256" key="2">
    <source>
        <dbReference type="ARBA" id="ARBA00010617"/>
    </source>
</evidence>
<comment type="caution">
    <text evidence="5">The sequence shown here is derived from an EMBL/GenBank/DDBJ whole genome shotgun (WGS) entry which is preliminary data.</text>
</comment>
<keyword evidence="3 4" id="KW-0408">Iron</keyword>
<evidence type="ECO:0000256" key="4">
    <source>
        <dbReference type="RuleBase" id="RU000461"/>
    </source>
</evidence>
<accession>A0AAE3VW88</accession>
<protein>
    <submittedName>
        <fullName evidence="5">Cytochrome P450</fullName>
    </submittedName>
</protein>
<dbReference type="GO" id="GO:0004497">
    <property type="term" value="F:monooxygenase activity"/>
    <property type="evidence" value="ECO:0007669"/>
    <property type="project" value="UniProtKB-KW"/>
</dbReference>
<dbReference type="GO" id="GO:0016705">
    <property type="term" value="F:oxidoreductase activity, acting on paired donors, with incorporation or reduction of molecular oxygen"/>
    <property type="evidence" value="ECO:0007669"/>
    <property type="project" value="InterPro"/>
</dbReference>
<keyword evidence="6" id="KW-1185">Reference proteome</keyword>
<dbReference type="PRINTS" id="PR00463">
    <property type="entry name" value="EP450I"/>
</dbReference>
<comment type="similarity">
    <text evidence="2 4">Belongs to the cytochrome P450 family.</text>
</comment>
<comment type="cofactor">
    <cofactor evidence="1 3">
        <name>heme</name>
        <dbReference type="ChEBI" id="CHEBI:30413"/>
    </cofactor>
</comment>
<dbReference type="PANTHER" id="PTHR24305:SF166">
    <property type="entry name" value="CYTOCHROME P450 12A4, MITOCHONDRIAL-RELATED"/>
    <property type="match status" value="1"/>
</dbReference>
<dbReference type="PRINTS" id="PR00385">
    <property type="entry name" value="P450"/>
</dbReference>
<dbReference type="InterPro" id="IPR036396">
    <property type="entry name" value="Cyt_P450_sf"/>
</dbReference>